<proteinExistence type="predicted"/>
<comment type="caution">
    <text evidence="5">The sequence shown here is derived from an EMBL/GenBank/DDBJ whole genome shotgun (WGS) entry which is preliminary data.</text>
</comment>
<accession>A0A8H6Y0X2</accession>
<dbReference type="PROSITE" id="PS50405">
    <property type="entry name" value="GST_CTER"/>
    <property type="match status" value="1"/>
</dbReference>
<protein>
    <recommendedName>
        <fullName evidence="1">glutathione transferase</fullName>
        <ecNumber evidence="1">2.5.1.18</ecNumber>
    </recommendedName>
</protein>
<dbReference type="EC" id="2.5.1.18" evidence="1"/>
<feature type="domain" description="GST C-terminal" evidence="4">
    <location>
        <begin position="97"/>
        <end position="220"/>
    </location>
</feature>
<gene>
    <name evidence="5" type="ORF">MVEN_01293100</name>
</gene>
<dbReference type="EMBL" id="JACAZI010000010">
    <property type="protein sequence ID" value="KAF7349924.1"/>
    <property type="molecule type" value="Genomic_DNA"/>
</dbReference>
<dbReference type="SUPFAM" id="SSF47616">
    <property type="entry name" value="GST C-terminal domain-like"/>
    <property type="match status" value="1"/>
</dbReference>
<organism evidence="5 6">
    <name type="scientific">Mycena venus</name>
    <dbReference type="NCBI Taxonomy" id="2733690"/>
    <lineage>
        <taxon>Eukaryota</taxon>
        <taxon>Fungi</taxon>
        <taxon>Dikarya</taxon>
        <taxon>Basidiomycota</taxon>
        <taxon>Agaricomycotina</taxon>
        <taxon>Agaricomycetes</taxon>
        <taxon>Agaricomycetidae</taxon>
        <taxon>Agaricales</taxon>
        <taxon>Marasmiineae</taxon>
        <taxon>Mycenaceae</taxon>
        <taxon>Mycena</taxon>
    </lineage>
</organism>
<dbReference type="GO" id="GO:0043295">
    <property type="term" value="F:glutathione binding"/>
    <property type="evidence" value="ECO:0007669"/>
    <property type="project" value="TreeGrafter"/>
</dbReference>
<evidence type="ECO:0000256" key="1">
    <source>
        <dbReference type="ARBA" id="ARBA00012452"/>
    </source>
</evidence>
<evidence type="ECO:0000313" key="6">
    <source>
        <dbReference type="Proteomes" id="UP000620124"/>
    </source>
</evidence>
<comment type="catalytic activity">
    <reaction evidence="3">
        <text>RX + glutathione = an S-substituted glutathione + a halide anion + H(+)</text>
        <dbReference type="Rhea" id="RHEA:16437"/>
        <dbReference type="ChEBI" id="CHEBI:15378"/>
        <dbReference type="ChEBI" id="CHEBI:16042"/>
        <dbReference type="ChEBI" id="CHEBI:17792"/>
        <dbReference type="ChEBI" id="CHEBI:57925"/>
        <dbReference type="ChEBI" id="CHEBI:90779"/>
        <dbReference type="EC" id="2.5.1.18"/>
    </reaction>
</comment>
<dbReference type="Pfam" id="PF00043">
    <property type="entry name" value="GST_C"/>
    <property type="match status" value="1"/>
</dbReference>
<dbReference type="Gene3D" id="1.20.1050.10">
    <property type="match status" value="1"/>
</dbReference>
<dbReference type="InterPro" id="IPR004045">
    <property type="entry name" value="Glutathione_S-Trfase_N"/>
</dbReference>
<dbReference type="Proteomes" id="UP000620124">
    <property type="component" value="Unassembled WGS sequence"/>
</dbReference>
<dbReference type="Pfam" id="PF13417">
    <property type="entry name" value="GST_N_3"/>
    <property type="match status" value="1"/>
</dbReference>
<reference evidence="5" key="1">
    <citation type="submission" date="2020-05" db="EMBL/GenBank/DDBJ databases">
        <title>Mycena genomes resolve the evolution of fungal bioluminescence.</title>
        <authorList>
            <person name="Tsai I.J."/>
        </authorList>
    </citation>
    <scope>NUCLEOTIDE SEQUENCE</scope>
    <source>
        <strain evidence="5">CCC161011</strain>
    </source>
</reference>
<sequence length="220" mass="24646">MVLNLYGMGISTCTRRVAAILLEKKVPFLFVSVDAAKAEHKSAAYLKKQQFGQVPYIVRLFLFYLPLPAGFHLREPGDLPLHRRKYANQGTLLVPIGTKEKALFEQAASVEYCKFERLASKAVGEMVFKPMFGQAADKALFDSLIENLSAKLDAYEVILGMHKYLAGNEVTLVNLFHLPYTTMLAQAANNDHQASKCYQVVPGYFWKTVVKKGVESTISY</sequence>
<dbReference type="PANTHER" id="PTHR43900:SF3">
    <property type="entry name" value="GLUTATHIONE S-TRANSFERASE RHO"/>
    <property type="match status" value="1"/>
</dbReference>
<evidence type="ECO:0000313" key="5">
    <source>
        <dbReference type="EMBL" id="KAF7349924.1"/>
    </source>
</evidence>
<evidence type="ECO:0000256" key="2">
    <source>
        <dbReference type="ARBA" id="ARBA00022679"/>
    </source>
</evidence>
<dbReference type="GO" id="GO:0006749">
    <property type="term" value="P:glutathione metabolic process"/>
    <property type="evidence" value="ECO:0007669"/>
    <property type="project" value="TreeGrafter"/>
</dbReference>
<dbReference type="InterPro" id="IPR004046">
    <property type="entry name" value="GST_C"/>
</dbReference>
<dbReference type="PANTHER" id="PTHR43900">
    <property type="entry name" value="GLUTATHIONE S-TRANSFERASE RHO"/>
    <property type="match status" value="1"/>
</dbReference>
<dbReference type="OrthoDB" id="249703at2759"/>
<dbReference type="InterPro" id="IPR036282">
    <property type="entry name" value="Glutathione-S-Trfase_C_sf"/>
</dbReference>
<dbReference type="InterPro" id="IPR010987">
    <property type="entry name" value="Glutathione-S-Trfase_C-like"/>
</dbReference>
<name>A0A8H6Y0X2_9AGAR</name>
<keyword evidence="2 5" id="KW-0808">Transferase</keyword>
<dbReference type="InterPro" id="IPR036249">
    <property type="entry name" value="Thioredoxin-like_sf"/>
</dbReference>
<dbReference type="GO" id="GO:0005737">
    <property type="term" value="C:cytoplasm"/>
    <property type="evidence" value="ECO:0007669"/>
    <property type="project" value="TreeGrafter"/>
</dbReference>
<dbReference type="GO" id="GO:0004364">
    <property type="term" value="F:glutathione transferase activity"/>
    <property type="evidence" value="ECO:0007669"/>
    <property type="project" value="UniProtKB-EC"/>
</dbReference>
<keyword evidence="6" id="KW-1185">Reference proteome</keyword>
<dbReference type="AlphaFoldDB" id="A0A8H6Y0X2"/>
<dbReference type="SUPFAM" id="SSF52833">
    <property type="entry name" value="Thioredoxin-like"/>
    <property type="match status" value="1"/>
</dbReference>
<evidence type="ECO:0000259" key="4">
    <source>
        <dbReference type="PROSITE" id="PS50405"/>
    </source>
</evidence>
<evidence type="ECO:0000256" key="3">
    <source>
        <dbReference type="ARBA" id="ARBA00047960"/>
    </source>
</evidence>
<dbReference type="Gene3D" id="3.40.30.10">
    <property type="entry name" value="Glutaredoxin"/>
    <property type="match status" value="1"/>
</dbReference>